<name>A0A941I9S8_9BACI</name>
<comment type="caution">
    <text evidence="1">The sequence shown here is derived from an EMBL/GenBank/DDBJ whole genome shotgun (WGS) entry which is preliminary data.</text>
</comment>
<gene>
    <name evidence="1" type="ORF">KCX74_07425</name>
</gene>
<organism evidence="1 2">
    <name type="scientific">Virgibacillus salarius</name>
    <dbReference type="NCBI Taxonomy" id="447199"/>
    <lineage>
        <taxon>Bacteria</taxon>
        <taxon>Bacillati</taxon>
        <taxon>Bacillota</taxon>
        <taxon>Bacilli</taxon>
        <taxon>Bacillales</taxon>
        <taxon>Bacillaceae</taxon>
        <taxon>Virgibacillus</taxon>
    </lineage>
</organism>
<dbReference type="GO" id="GO:0006508">
    <property type="term" value="P:proteolysis"/>
    <property type="evidence" value="ECO:0007669"/>
    <property type="project" value="InterPro"/>
</dbReference>
<dbReference type="InterPro" id="IPR000180">
    <property type="entry name" value="Dipep_AS"/>
</dbReference>
<evidence type="ECO:0000313" key="2">
    <source>
        <dbReference type="Proteomes" id="UP000675284"/>
    </source>
</evidence>
<sequence>MNDFPIFDGHNDTLLRLLHDPEDMEGLFFSETAKGHIDLPRARRGNFCGGFFAAFTPNSDYDAEPEKYLTKNGYDIPLPPPINQMSALNYTNTLAANLFKLESVSNGTLKVVKNAAELEHCLNSDVIAAIFHMEGAEAIDEEFNALHILYQAGLRSLGIVWSRPNKYGHGVPFRYPATPDIGDGLTKAGKNLVRECNELGIMIDTTHLNERGFWDVANLSDAPIVATHSNVHAICPISRNLTDKQLQAIKESNGVVGINYAVNMIRADGQFGTAISLDEIVHHIAYIAEQFGIEHVALGSDFDGTTVPDSMKDVTGLPNLMNKLRLHGFSDKELQKIAHGNWIRVLKNTWKD</sequence>
<dbReference type="Pfam" id="PF01244">
    <property type="entry name" value="Peptidase_M19"/>
    <property type="match status" value="1"/>
</dbReference>
<dbReference type="RefSeq" id="WP_026680686.1">
    <property type="nucleotide sequence ID" value="NZ_BAAACY010000043.1"/>
</dbReference>
<dbReference type="AlphaFoldDB" id="A0A941I9S8"/>
<dbReference type="InterPro" id="IPR032466">
    <property type="entry name" value="Metal_Hydrolase"/>
</dbReference>
<dbReference type="CDD" id="cd01301">
    <property type="entry name" value="rDP_like"/>
    <property type="match status" value="1"/>
</dbReference>
<accession>A0A941I9S8</accession>
<protein>
    <submittedName>
        <fullName evidence="1">Dipeptidase</fullName>
    </submittedName>
</protein>
<dbReference type="GO" id="GO:0070573">
    <property type="term" value="F:metallodipeptidase activity"/>
    <property type="evidence" value="ECO:0007669"/>
    <property type="project" value="InterPro"/>
</dbReference>
<dbReference type="PANTHER" id="PTHR10443">
    <property type="entry name" value="MICROSOMAL DIPEPTIDASE"/>
    <property type="match status" value="1"/>
</dbReference>
<dbReference type="PROSITE" id="PS51365">
    <property type="entry name" value="RENAL_DIPEPTIDASE_2"/>
    <property type="match status" value="1"/>
</dbReference>
<proteinExistence type="predicted"/>
<dbReference type="Proteomes" id="UP000675284">
    <property type="component" value="Unassembled WGS sequence"/>
</dbReference>
<keyword evidence="2" id="KW-1185">Reference proteome</keyword>
<dbReference type="SUPFAM" id="SSF51556">
    <property type="entry name" value="Metallo-dependent hydrolases"/>
    <property type="match status" value="1"/>
</dbReference>
<dbReference type="PANTHER" id="PTHR10443:SF12">
    <property type="entry name" value="DIPEPTIDASE"/>
    <property type="match status" value="1"/>
</dbReference>
<dbReference type="Gene3D" id="3.20.20.140">
    <property type="entry name" value="Metal-dependent hydrolases"/>
    <property type="match status" value="1"/>
</dbReference>
<dbReference type="PROSITE" id="PS00869">
    <property type="entry name" value="RENAL_DIPEPTIDASE_1"/>
    <property type="match status" value="1"/>
</dbReference>
<reference evidence="1" key="1">
    <citation type="submission" date="2021-04" db="EMBL/GenBank/DDBJ databases">
        <title>Isolation and polyphasic classification of algal microorganism.</title>
        <authorList>
            <person name="Wang S."/>
        </authorList>
    </citation>
    <scope>NUCLEOTIDE SEQUENCE</scope>
    <source>
        <strain evidence="1">720a</strain>
    </source>
</reference>
<dbReference type="EMBL" id="JAGSOT010000017">
    <property type="protein sequence ID" value="MBR7795873.1"/>
    <property type="molecule type" value="Genomic_DNA"/>
</dbReference>
<evidence type="ECO:0000313" key="1">
    <source>
        <dbReference type="EMBL" id="MBR7795873.1"/>
    </source>
</evidence>
<dbReference type="InterPro" id="IPR008257">
    <property type="entry name" value="Pept_M19"/>
</dbReference>